<evidence type="ECO:0000259" key="1">
    <source>
        <dbReference type="Pfam" id="PF13843"/>
    </source>
</evidence>
<reference evidence="2" key="1">
    <citation type="submission" date="2015-12" db="EMBL/GenBank/DDBJ databases">
        <title>De novo transcriptome assembly of four potential Pierce s Disease insect vectors from Arizona vineyards.</title>
        <authorList>
            <person name="Tassone E.E."/>
        </authorList>
    </citation>
    <scope>NUCLEOTIDE SEQUENCE</scope>
</reference>
<dbReference type="InterPro" id="IPR029526">
    <property type="entry name" value="PGBD"/>
</dbReference>
<protein>
    <recommendedName>
        <fullName evidence="1">PiggyBac transposable element-derived protein domain-containing protein</fullName>
    </recommendedName>
</protein>
<proteinExistence type="predicted"/>
<feature type="domain" description="PiggyBac transposable element-derived protein" evidence="1">
    <location>
        <begin position="27"/>
        <end position="86"/>
    </location>
</feature>
<sequence length="105" mass="12374">MMPLSTCVMHFHIWVKPLKNKTYLWLSIHYTLKLVEPLKNSNRNITCDNWFTSIPLAQTLFNEYNLTLLGTIRCNKAEFPAEFTEPKFKNRGEETSLFLFSENIT</sequence>
<dbReference type="EMBL" id="GEDC01018148">
    <property type="protein sequence ID" value="JAS19150.1"/>
    <property type="molecule type" value="Transcribed_RNA"/>
</dbReference>
<evidence type="ECO:0000313" key="2">
    <source>
        <dbReference type="EMBL" id="JAS19150.1"/>
    </source>
</evidence>
<feature type="non-terminal residue" evidence="2">
    <location>
        <position position="105"/>
    </location>
</feature>
<name>A0A1B6D0F9_9HEMI</name>
<accession>A0A1B6D0F9</accession>
<gene>
    <name evidence="2" type="ORF">g.45780</name>
</gene>
<dbReference type="AlphaFoldDB" id="A0A1B6D0F9"/>
<organism evidence="2">
    <name type="scientific">Clastoptera arizonana</name>
    <name type="common">Arizona spittle bug</name>
    <dbReference type="NCBI Taxonomy" id="38151"/>
    <lineage>
        <taxon>Eukaryota</taxon>
        <taxon>Metazoa</taxon>
        <taxon>Ecdysozoa</taxon>
        <taxon>Arthropoda</taxon>
        <taxon>Hexapoda</taxon>
        <taxon>Insecta</taxon>
        <taxon>Pterygota</taxon>
        <taxon>Neoptera</taxon>
        <taxon>Paraneoptera</taxon>
        <taxon>Hemiptera</taxon>
        <taxon>Auchenorrhyncha</taxon>
        <taxon>Cercopoidea</taxon>
        <taxon>Clastopteridae</taxon>
        <taxon>Clastoptera</taxon>
    </lineage>
</organism>
<dbReference type="Pfam" id="PF13843">
    <property type="entry name" value="DDE_Tnp_1_7"/>
    <property type="match status" value="1"/>
</dbReference>